<dbReference type="SMART" id="SM00066">
    <property type="entry name" value="GAL4"/>
    <property type="match status" value="1"/>
</dbReference>
<dbReference type="CDD" id="cd12148">
    <property type="entry name" value="fungal_TF_MHR"/>
    <property type="match status" value="1"/>
</dbReference>
<reference evidence="6 7" key="1">
    <citation type="journal article" date="2018" name="Front. Microbiol.">
        <title>Prospects for Fungal Bioremediation of Acidic Radioactive Waste Sites: Characterization and Genome Sequence of Rhodotorula taiwanensis MD1149.</title>
        <authorList>
            <person name="Tkavc R."/>
            <person name="Matrosova V.Y."/>
            <person name="Grichenko O.E."/>
            <person name="Gostincar C."/>
            <person name="Volpe R.P."/>
            <person name="Klimenkova P."/>
            <person name="Gaidamakova E.K."/>
            <person name="Zhou C.E."/>
            <person name="Stewart B.J."/>
            <person name="Lyman M.G."/>
            <person name="Malfatti S.A."/>
            <person name="Rubinfeld B."/>
            <person name="Courtot M."/>
            <person name="Singh J."/>
            <person name="Dalgard C.L."/>
            <person name="Hamilton T."/>
            <person name="Frey K.G."/>
            <person name="Gunde-Cimerman N."/>
            <person name="Dugan L."/>
            <person name="Daly M.J."/>
        </authorList>
    </citation>
    <scope>NUCLEOTIDE SEQUENCE [LARGE SCALE GENOMIC DNA]</scope>
    <source>
        <strain evidence="6 7">MD1149</strain>
    </source>
</reference>
<dbReference type="Proteomes" id="UP000237144">
    <property type="component" value="Unassembled WGS sequence"/>
</dbReference>
<dbReference type="PANTHER" id="PTHR31001:SF89">
    <property type="entry name" value="ZN(2)-C6 FUNGAL-TYPE DOMAIN-CONTAINING PROTEIN"/>
    <property type="match status" value="1"/>
</dbReference>
<dbReference type="AlphaFoldDB" id="A0A2S5B6G3"/>
<keyword evidence="7" id="KW-1185">Reference proteome</keyword>
<feature type="region of interest" description="Disordered" evidence="4">
    <location>
        <begin position="132"/>
        <end position="179"/>
    </location>
</feature>
<dbReference type="Pfam" id="PF04082">
    <property type="entry name" value="Fungal_trans"/>
    <property type="match status" value="1"/>
</dbReference>
<dbReference type="GO" id="GO:0008270">
    <property type="term" value="F:zinc ion binding"/>
    <property type="evidence" value="ECO:0007669"/>
    <property type="project" value="InterPro"/>
</dbReference>
<feature type="domain" description="Zn(2)-C6 fungal-type" evidence="5">
    <location>
        <begin position="182"/>
        <end position="213"/>
    </location>
</feature>
<dbReference type="PROSITE" id="PS00463">
    <property type="entry name" value="ZN2_CY6_FUNGAL_1"/>
    <property type="match status" value="1"/>
</dbReference>
<feature type="region of interest" description="Disordered" evidence="4">
    <location>
        <begin position="248"/>
        <end position="281"/>
    </location>
</feature>
<dbReference type="STRING" id="741276.A0A2S5B6G3"/>
<protein>
    <recommendedName>
        <fullName evidence="5">Zn(2)-C6 fungal-type domain-containing protein</fullName>
    </recommendedName>
</protein>
<dbReference type="InterPro" id="IPR036864">
    <property type="entry name" value="Zn2-C6_fun-type_DNA-bd_sf"/>
</dbReference>
<dbReference type="GO" id="GO:0000981">
    <property type="term" value="F:DNA-binding transcription factor activity, RNA polymerase II-specific"/>
    <property type="evidence" value="ECO:0007669"/>
    <property type="project" value="InterPro"/>
</dbReference>
<feature type="region of interest" description="Disordered" evidence="4">
    <location>
        <begin position="1"/>
        <end position="40"/>
    </location>
</feature>
<name>A0A2S5B6G3_9BASI</name>
<feature type="compositionally biased region" description="Basic and acidic residues" evidence="4">
    <location>
        <begin position="265"/>
        <end position="281"/>
    </location>
</feature>
<evidence type="ECO:0000256" key="4">
    <source>
        <dbReference type="SAM" id="MobiDB-lite"/>
    </source>
</evidence>
<evidence type="ECO:0000313" key="6">
    <source>
        <dbReference type="EMBL" id="POY72374.1"/>
    </source>
</evidence>
<organism evidence="6 7">
    <name type="scientific">Rhodotorula taiwanensis</name>
    <dbReference type="NCBI Taxonomy" id="741276"/>
    <lineage>
        <taxon>Eukaryota</taxon>
        <taxon>Fungi</taxon>
        <taxon>Dikarya</taxon>
        <taxon>Basidiomycota</taxon>
        <taxon>Pucciniomycotina</taxon>
        <taxon>Microbotryomycetes</taxon>
        <taxon>Sporidiobolales</taxon>
        <taxon>Sporidiobolaceae</taxon>
        <taxon>Rhodotorula</taxon>
    </lineage>
</organism>
<dbReference type="CDD" id="cd00067">
    <property type="entry name" value="GAL4"/>
    <property type="match status" value="1"/>
</dbReference>
<dbReference type="GO" id="GO:0006351">
    <property type="term" value="P:DNA-templated transcription"/>
    <property type="evidence" value="ECO:0007669"/>
    <property type="project" value="InterPro"/>
</dbReference>
<comment type="subcellular location">
    <subcellularLocation>
        <location evidence="1">Nucleus</location>
    </subcellularLocation>
</comment>
<keyword evidence="2" id="KW-0479">Metal-binding</keyword>
<evidence type="ECO:0000256" key="2">
    <source>
        <dbReference type="ARBA" id="ARBA00022723"/>
    </source>
</evidence>
<gene>
    <name evidence="6" type="ORF">BMF94_4678</name>
</gene>
<evidence type="ECO:0000313" key="7">
    <source>
        <dbReference type="Proteomes" id="UP000237144"/>
    </source>
</evidence>
<dbReference type="InterPro" id="IPR007219">
    <property type="entry name" value="XnlR_reg_dom"/>
</dbReference>
<dbReference type="GO" id="GO:0003677">
    <property type="term" value="F:DNA binding"/>
    <property type="evidence" value="ECO:0007669"/>
    <property type="project" value="InterPro"/>
</dbReference>
<dbReference type="EMBL" id="PJQD01000050">
    <property type="protein sequence ID" value="POY72374.1"/>
    <property type="molecule type" value="Genomic_DNA"/>
</dbReference>
<dbReference type="SMART" id="SM00906">
    <property type="entry name" value="Fungal_trans"/>
    <property type="match status" value="1"/>
</dbReference>
<evidence type="ECO:0000256" key="3">
    <source>
        <dbReference type="ARBA" id="ARBA00023242"/>
    </source>
</evidence>
<dbReference type="PROSITE" id="PS50048">
    <property type="entry name" value="ZN2_CY6_FUNGAL_2"/>
    <property type="match status" value="1"/>
</dbReference>
<keyword evidence="3" id="KW-0539">Nucleus</keyword>
<dbReference type="Gene3D" id="4.10.240.10">
    <property type="entry name" value="Zn(2)-C6 fungal-type DNA-binding domain"/>
    <property type="match status" value="1"/>
</dbReference>
<dbReference type="GO" id="GO:0005634">
    <property type="term" value="C:nucleus"/>
    <property type="evidence" value="ECO:0007669"/>
    <property type="project" value="UniProtKB-SubCell"/>
</dbReference>
<feature type="compositionally biased region" description="Polar residues" evidence="4">
    <location>
        <begin position="144"/>
        <end position="155"/>
    </location>
</feature>
<evidence type="ECO:0000256" key="1">
    <source>
        <dbReference type="ARBA" id="ARBA00004123"/>
    </source>
</evidence>
<evidence type="ECO:0000259" key="5">
    <source>
        <dbReference type="PROSITE" id="PS50048"/>
    </source>
</evidence>
<accession>A0A2S5B6G3</accession>
<dbReference type="InterPro" id="IPR050613">
    <property type="entry name" value="Sec_Metabolite_Reg"/>
</dbReference>
<feature type="compositionally biased region" description="Basic residues" evidence="4">
    <location>
        <begin position="167"/>
        <end position="179"/>
    </location>
</feature>
<dbReference type="PANTHER" id="PTHR31001">
    <property type="entry name" value="UNCHARACTERIZED TRANSCRIPTIONAL REGULATORY PROTEIN"/>
    <property type="match status" value="1"/>
</dbReference>
<dbReference type="SUPFAM" id="SSF57701">
    <property type="entry name" value="Zn2/Cys6 DNA-binding domain"/>
    <property type="match status" value="1"/>
</dbReference>
<sequence length="787" mass="87624">MSREYWSDQPASAFHRTPYDREGPHAFAGGPSPQSYTASAATALIQPPYLENEALAHHATLPYDGSAYYTQSRQPDFVDLQPDPEFFRDPTYGYGIRSWDAGYRDDVNSGASEGARYRLATDATRHSSLLAFPQHQATPRFPRTSVTSGSSQSDFYGTPRPSEAGKERRKASTGTRKCRPASCTPCRTKKMRCSRSKPCTTCVNRGDAEGCLWEGDAVPLYTAGEDDGMTRLQAHIKRLEAMLAAHPPAKERLSAPASASRRPAARADKADPPDQRTLPKAEDYYDMTAQDLGGALVSLITAGAVVPSRAGQESFLSNGQSSRGLLAECETLVASTSIIDQSEPPCTAALPDAATLNLKEMLALVPSEREMRIAYDFYRPRFASFYYSVDHDEIEARWPRMKAILDARDAALFAAEFEPHFFALVLATCVAGLSRMPESVAKQHRMHDNCAAEGVRWAKIAVLFLEVVSPPRHCETSPRATDLLFHLAQPMDSPTLDTVRAATVLGLFFVSSASGTPVPRGMRMFSLGASAALELGLNRDPLEGTLRECEEHRRTFWALFVLSIYATSATGKSPPIFDLRYVDCAFPQEYHNDELDLDERAAIARLRARRASGKFEETWLTSQTHHFKIAYLAKATYDEVFAARLCSYEAVLEQDNKFVEVEAAMPEAYQFRNFHDEPLSLTVQRAVIIHACLSAEVMRLHRPFLSLAANDERFEYSRARCVKYARRTLYLYNADWLMSFLPRALACICILLDLSSGRTEEREEDLARVQYAYAQLDAVRHTSGGHL</sequence>
<proteinExistence type="predicted"/>
<dbReference type="OrthoDB" id="3364175at2759"/>
<dbReference type="InterPro" id="IPR001138">
    <property type="entry name" value="Zn2Cys6_DnaBD"/>
</dbReference>
<comment type="caution">
    <text evidence="6">The sequence shown here is derived from an EMBL/GenBank/DDBJ whole genome shotgun (WGS) entry which is preliminary data.</text>
</comment>